<evidence type="ECO:0000256" key="5">
    <source>
        <dbReference type="SAM" id="Phobius"/>
    </source>
</evidence>
<evidence type="ECO:0000256" key="3">
    <source>
        <dbReference type="ARBA" id="ARBA00025270"/>
    </source>
</evidence>
<comment type="function">
    <text evidence="3">Plays a role in viral cell-to-cell propagation, by facilitating genome transport to neighboring plant cells through plasmosdesmata. May induce the formation of granular vesicles derived from the Endoplasmic reticulum, which align on actin filaments.</text>
</comment>
<name>A0A8T9JCI8_9VIRU</name>
<comment type="similarity">
    <text evidence="1">Belongs to the Tymovirales TGBp3 protein family.</text>
</comment>
<keyword evidence="5" id="KW-0812">Transmembrane</keyword>
<feature type="transmembrane region" description="Helical" evidence="5">
    <location>
        <begin position="20"/>
        <end position="41"/>
    </location>
</feature>
<keyword evidence="5" id="KW-0472">Membrane</keyword>
<organism evidence="6">
    <name type="scientific">Sutera flower mottle virus</name>
    <dbReference type="NCBI Taxonomy" id="2931829"/>
    <lineage>
        <taxon>Viruses</taxon>
        <taxon>Riboviria</taxon>
    </lineage>
</organism>
<evidence type="ECO:0000256" key="4">
    <source>
        <dbReference type="ARBA" id="ARBA00033148"/>
    </source>
</evidence>
<reference evidence="6" key="1">
    <citation type="submission" date="2022-03" db="EMBL/GenBank/DDBJ databases">
        <title>Plant Virus Collection isolate.</title>
        <authorList>
            <person name="Knierim D."/>
            <person name="Margaria P."/>
            <person name="Menzel W."/>
            <person name="Winter S."/>
        </authorList>
    </citation>
    <scope>NUCLEOTIDE SEQUENCE</scope>
    <source>
        <strain evidence="6">DSMZ PV-1303</strain>
    </source>
</reference>
<evidence type="ECO:0000313" key="6">
    <source>
        <dbReference type="EMBL" id="UOF93379.1"/>
    </source>
</evidence>
<gene>
    <name evidence="6" type="primary">ORF4</name>
</gene>
<sequence length="97" mass="10578">MEPPPRPITRPGPWEQSFASLLSSPLALLLITLTVCAVVVLSCTESRNGCRITITGHSTHIEGDCPITVELIKAAHPAGFKFRQPSKSLTEHQDEFV</sequence>
<proteinExistence type="inferred from homology"/>
<dbReference type="EMBL" id="ON012584">
    <property type="protein sequence ID" value="UOF93379.1"/>
    <property type="molecule type" value="Genomic_RNA"/>
</dbReference>
<evidence type="ECO:0000256" key="2">
    <source>
        <dbReference type="ARBA" id="ARBA00013812"/>
    </source>
</evidence>
<accession>A0A8T9JCI8</accession>
<dbReference type="InterPro" id="IPR003411">
    <property type="entry name" value="TGBp3"/>
</dbReference>
<dbReference type="Pfam" id="PF02495">
    <property type="entry name" value="TGBp3"/>
    <property type="match status" value="1"/>
</dbReference>
<evidence type="ECO:0000256" key="1">
    <source>
        <dbReference type="ARBA" id="ARBA00010355"/>
    </source>
</evidence>
<keyword evidence="5" id="KW-1133">Transmembrane helix</keyword>
<protein>
    <recommendedName>
        <fullName evidence="2">Movement protein TGBp3</fullName>
    </recommendedName>
    <alternativeName>
        <fullName evidence="4">Triple gene block 3 protein</fullName>
    </alternativeName>
</protein>